<protein>
    <submittedName>
        <fullName evidence="1">Uncharacterized protein</fullName>
    </submittedName>
</protein>
<sequence length="392" mass="45459">MKSLLSSESFEKNNDWLVEVSKYLPVYSKLRLLSCCKGAFGWNEGWHDLYNHRFGTHATVFVPNAHAFLGYSLYAVPRKRNRHCWRQAHLRRIETPECGDIVEVCWNGKFNGSIGNGDSCSVDNGASWWTALVVGRSPDGFYKVTFPGWSPIWDETVHRHQCRWPTQLDHPRIRDHRLNIFQKHDFVEICFWPDTWPMNETSGLPIQLRRPPVWLEASVLQVKQNKQNETYVKVRPTIGGFFLFSDSIHDTSSNSSSSPNQKKIPKNKPFWVRSTKVVHARSDPLYQSYQFNGYYKHVFLTIDRKGSIIQYSPTERSNNLAHSSHQVQFKSSLYDTSTLSKRRRRRALKVFVRRIRCTLQNKKHQACASLVPVSSTTPFESSSLLQSPVYAF</sequence>
<reference evidence="1" key="1">
    <citation type="submission" date="2021-01" db="EMBL/GenBank/DDBJ databases">
        <authorList>
            <person name="Corre E."/>
            <person name="Pelletier E."/>
            <person name="Niang G."/>
            <person name="Scheremetjew M."/>
            <person name="Finn R."/>
            <person name="Kale V."/>
            <person name="Holt S."/>
            <person name="Cochrane G."/>
            <person name="Meng A."/>
            <person name="Brown T."/>
            <person name="Cohen L."/>
        </authorList>
    </citation>
    <scope>NUCLEOTIDE SEQUENCE</scope>
    <source>
        <strain evidence="1">CCMP1510</strain>
    </source>
</reference>
<name>A0A7S3NPD3_9STRA</name>
<gene>
    <name evidence="1" type="ORF">ALAG00032_LOCUS14168</name>
</gene>
<dbReference type="EMBL" id="HBIJ01021830">
    <property type="protein sequence ID" value="CAE0373367.1"/>
    <property type="molecule type" value="Transcribed_RNA"/>
</dbReference>
<evidence type="ECO:0000313" key="1">
    <source>
        <dbReference type="EMBL" id="CAE0373367.1"/>
    </source>
</evidence>
<dbReference type="AlphaFoldDB" id="A0A7S3NPD3"/>
<organism evidence="1">
    <name type="scientific">Aureoumbra lagunensis</name>
    <dbReference type="NCBI Taxonomy" id="44058"/>
    <lineage>
        <taxon>Eukaryota</taxon>
        <taxon>Sar</taxon>
        <taxon>Stramenopiles</taxon>
        <taxon>Ochrophyta</taxon>
        <taxon>Pelagophyceae</taxon>
        <taxon>Pelagomonadales</taxon>
        <taxon>Aureoumbra</taxon>
    </lineage>
</organism>
<accession>A0A7S3NPD3</accession>
<proteinExistence type="predicted"/>